<dbReference type="SUPFAM" id="SSF90112">
    <property type="entry name" value="Neurotransmitter-gated ion-channel transmembrane pore"/>
    <property type="match status" value="1"/>
</dbReference>
<keyword evidence="8 14" id="KW-0472">Membrane</keyword>
<accession>A0AAV5VEH7</accession>
<dbReference type="SUPFAM" id="SSF63712">
    <property type="entry name" value="Nicotinic receptor ligand binding domain-like"/>
    <property type="match status" value="1"/>
</dbReference>
<keyword evidence="7 14" id="KW-0406">Ion transport</keyword>
<dbReference type="InterPro" id="IPR036719">
    <property type="entry name" value="Neuro-gated_channel_TM_sf"/>
</dbReference>
<dbReference type="InterPro" id="IPR006029">
    <property type="entry name" value="Neurotrans-gated_channel_TM"/>
</dbReference>
<dbReference type="Gene3D" id="2.70.170.10">
    <property type="entry name" value="Neurotransmitter-gated ion-channel ligand-binding domain"/>
    <property type="match status" value="1"/>
</dbReference>
<feature type="transmembrane region" description="Helical" evidence="14">
    <location>
        <begin position="394"/>
        <end position="417"/>
    </location>
</feature>
<keyword evidence="6" id="KW-0770">Synapse</keyword>
<feature type="transmembrane region" description="Helical" evidence="14">
    <location>
        <begin position="586"/>
        <end position="608"/>
    </location>
</feature>
<reference evidence="17" key="1">
    <citation type="submission" date="2023-10" db="EMBL/GenBank/DDBJ databases">
        <title>Genome assembly of Pristionchus species.</title>
        <authorList>
            <person name="Yoshida K."/>
            <person name="Sommer R.J."/>
        </authorList>
    </citation>
    <scope>NUCLEOTIDE SEQUENCE</scope>
    <source>
        <strain evidence="17">RS5133</strain>
    </source>
</reference>
<keyword evidence="11" id="KW-1071">Ligand-gated ion channel</keyword>
<dbReference type="GO" id="GO:0004888">
    <property type="term" value="F:transmembrane signaling receptor activity"/>
    <property type="evidence" value="ECO:0007669"/>
    <property type="project" value="InterPro"/>
</dbReference>
<keyword evidence="10" id="KW-0628">Postsynaptic cell membrane</keyword>
<dbReference type="InterPro" id="IPR036734">
    <property type="entry name" value="Neur_chan_lig-bd_sf"/>
</dbReference>
<evidence type="ECO:0000256" key="11">
    <source>
        <dbReference type="ARBA" id="ARBA00023286"/>
    </source>
</evidence>
<feature type="transmembrane region" description="Helical" evidence="14">
    <location>
        <begin position="325"/>
        <end position="348"/>
    </location>
</feature>
<keyword evidence="2 14" id="KW-0813">Transport</keyword>
<name>A0AAV5VEH7_9BILA</name>
<gene>
    <name evidence="17" type="ORF">PFISCL1PPCAC_9068</name>
</gene>
<evidence type="ECO:0000256" key="1">
    <source>
        <dbReference type="ARBA" id="ARBA00009237"/>
    </source>
</evidence>
<comment type="subcellular location">
    <subcellularLocation>
        <location evidence="13">Postsynaptic cell membrane</location>
        <topology evidence="13">Multi-pass membrane protein</topology>
    </subcellularLocation>
</comment>
<evidence type="ECO:0000256" key="12">
    <source>
        <dbReference type="ARBA" id="ARBA00023303"/>
    </source>
</evidence>
<keyword evidence="9" id="KW-0325">Glycoprotein</keyword>
<dbReference type="Pfam" id="PF02931">
    <property type="entry name" value="Neur_chan_LBD"/>
    <property type="match status" value="1"/>
</dbReference>
<keyword evidence="18" id="KW-1185">Reference proteome</keyword>
<dbReference type="InterPro" id="IPR006201">
    <property type="entry name" value="Neur_channel"/>
</dbReference>
<dbReference type="Pfam" id="PF02932">
    <property type="entry name" value="Neur_chan_memb"/>
    <property type="match status" value="1"/>
</dbReference>
<evidence type="ECO:0000256" key="10">
    <source>
        <dbReference type="ARBA" id="ARBA00023257"/>
    </source>
</evidence>
<evidence type="ECO:0000259" key="16">
    <source>
        <dbReference type="Pfam" id="PF02932"/>
    </source>
</evidence>
<protein>
    <submittedName>
        <fullName evidence="17">Uncharacterized protein</fullName>
    </submittedName>
</protein>
<dbReference type="InterPro" id="IPR018000">
    <property type="entry name" value="Neurotransmitter_ion_chnl_CS"/>
</dbReference>
<evidence type="ECO:0000259" key="15">
    <source>
        <dbReference type="Pfam" id="PF02931"/>
    </source>
</evidence>
<feature type="signal peptide" evidence="14">
    <location>
        <begin position="1"/>
        <end position="21"/>
    </location>
</feature>
<evidence type="ECO:0000313" key="17">
    <source>
        <dbReference type="EMBL" id="GMT17771.1"/>
    </source>
</evidence>
<keyword evidence="12 14" id="KW-0407">Ion channel</keyword>
<dbReference type="EMBL" id="BTSY01000003">
    <property type="protein sequence ID" value="GMT17771.1"/>
    <property type="molecule type" value="Genomic_DNA"/>
</dbReference>
<evidence type="ECO:0000256" key="3">
    <source>
        <dbReference type="ARBA" id="ARBA00022692"/>
    </source>
</evidence>
<dbReference type="InterPro" id="IPR006202">
    <property type="entry name" value="Neur_chan_lig-bd"/>
</dbReference>
<organism evidence="17 18">
    <name type="scientific">Pristionchus fissidentatus</name>
    <dbReference type="NCBI Taxonomy" id="1538716"/>
    <lineage>
        <taxon>Eukaryota</taxon>
        <taxon>Metazoa</taxon>
        <taxon>Ecdysozoa</taxon>
        <taxon>Nematoda</taxon>
        <taxon>Chromadorea</taxon>
        <taxon>Rhabditida</taxon>
        <taxon>Rhabditina</taxon>
        <taxon>Diplogasteromorpha</taxon>
        <taxon>Diplogasteroidea</taxon>
        <taxon>Neodiplogasteridae</taxon>
        <taxon>Pristionchus</taxon>
    </lineage>
</organism>
<dbReference type="AlphaFoldDB" id="A0AAV5VEH7"/>
<keyword evidence="5 14" id="KW-1133">Transmembrane helix</keyword>
<dbReference type="Proteomes" id="UP001432322">
    <property type="component" value="Unassembled WGS sequence"/>
</dbReference>
<sequence length="613" mass="71688">LLTRVLLPVLVVGCGVSAVQPKRGKKIEISTSTADYASWLATNSDAAASSKPSDEEIEHMLEEEKRRKVHNEVREEGGQEYIQSVRSRSSREEFGSIPEDQSLNWQKRLIDDLFDPEFYERNVHPVVRDHTKPVRINVSMSLYQILEVDEHSQSLSVNVWMVQDWFDEFIDWNPEQYGLLNKTIVPHEQLWIPDTYLYNSETLEQKKTESLMNAIVTSGYWMNDTKGARVQLLFPAIYRLSCKMNVRFFPYDQQNCTFIISSWTHDKSSIDYWPKMPDVNLKNMVRNDEWEVLSFNFVRREVYYKCCKEPWVMLYAQLVIKRKPLYYIVNLVIPTSIITIVAVTGFFTPTSSSSERDEKLYLGINTLLTMSIMMLMVCNQMPSTSTYVPLMSWYYIGIIFVIVTGTLMATMVLAIHAQKQYNRPLSKGVRRLVHNWFVNNCILEVPTQLIELWMEYGIVDANRTSSNELDPIFQHSIDPISQMPPDPSRFFRTVSMDMDSQSVYSYERRLASITQQYTMHLKQKQSERKITRKSVSNAREVKRQKLMRSDATEMEDDFITSLMPPVTLKKLCALEWEYLANVLDRILLTIFSSITLVFFSVLVFFDYIHHYFE</sequence>
<dbReference type="Gene3D" id="1.20.58.390">
    <property type="entry name" value="Neurotransmitter-gated ion-channel transmembrane domain"/>
    <property type="match status" value="1"/>
</dbReference>
<dbReference type="CDD" id="cd19051">
    <property type="entry name" value="LGIC_TM_cation"/>
    <property type="match status" value="1"/>
</dbReference>
<evidence type="ECO:0000256" key="14">
    <source>
        <dbReference type="RuleBase" id="RU000687"/>
    </source>
</evidence>
<dbReference type="GO" id="GO:0045211">
    <property type="term" value="C:postsynaptic membrane"/>
    <property type="evidence" value="ECO:0007669"/>
    <property type="project" value="UniProtKB-SubCell"/>
</dbReference>
<dbReference type="InterPro" id="IPR038050">
    <property type="entry name" value="Neuro_actylchol_rec"/>
</dbReference>
<evidence type="ECO:0000256" key="4">
    <source>
        <dbReference type="ARBA" id="ARBA00022729"/>
    </source>
</evidence>
<evidence type="ECO:0000313" key="18">
    <source>
        <dbReference type="Proteomes" id="UP001432322"/>
    </source>
</evidence>
<feature type="domain" description="Neurotransmitter-gated ion-channel ligand-binding" evidence="15">
    <location>
        <begin position="106"/>
        <end position="324"/>
    </location>
</feature>
<comment type="caution">
    <text evidence="17">The sequence shown here is derived from an EMBL/GenBank/DDBJ whole genome shotgun (WGS) entry which is preliminary data.</text>
</comment>
<feature type="non-terminal residue" evidence="17">
    <location>
        <position position="1"/>
    </location>
</feature>
<comment type="similarity">
    <text evidence="1">Belongs to the ligand-gated ion channel (TC 1.A.9) family. Acetylcholine receptor (TC 1.A.9.1) subfamily.</text>
</comment>
<dbReference type="PRINTS" id="PR00252">
    <property type="entry name" value="NRIONCHANNEL"/>
</dbReference>
<dbReference type="PANTHER" id="PTHR18945">
    <property type="entry name" value="NEUROTRANSMITTER GATED ION CHANNEL"/>
    <property type="match status" value="1"/>
</dbReference>
<dbReference type="GO" id="GO:0005230">
    <property type="term" value="F:extracellular ligand-gated monoatomic ion channel activity"/>
    <property type="evidence" value="ECO:0007669"/>
    <property type="project" value="InterPro"/>
</dbReference>
<keyword evidence="3 14" id="KW-0812">Transmembrane</keyword>
<feature type="domain" description="Neurotransmitter-gated ion-channel transmembrane" evidence="16">
    <location>
        <begin position="331"/>
        <end position="598"/>
    </location>
</feature>
<dbReference type="CDD" id="cd18997">
    <property type="entry name" value="LGIC_ECD_nAChR"/>
    <property type="match status" value="1"/>
</dbReference>
<feature type="transmembrane region" description="Helical" evidence="14">
    <location>
        <begin position="360"/>
        <end position="382"/>
    </location>
</feature>
<evidence type="ECO:0000256" key="8">
    <source>
        <dbReference type="ARBA" id="ARBA00023136"/>
    </source>
</evidence>
<dbReference type="FunFam" id="1.20.58.390:FF:000063">
    <property type="entry name" value="AcetylCholine Receptor"/>
    <property type="match status" value="1"/>
</dbReference>
<keyword evidence="4 14" id="KW-0732">Signal</keyword>
<feature type="chain" id="PRO_5043101860" evidence="14">
    <location>
        <begin position="22"/>
        <end position="613"/>
    </location>
</feature>
<proteinExistence type="inferred from homology"/>
<evidence type="ECO:0000256" key="13">
    <source>
        <dbReference type="ARBA" id="ARBA00034104"/>
    </source>
</evidence>
<dbReference type="FunFam" id="2.70.170.10:FF:000031">
    <property type="entry name" value="AcetylCholine Receptor"/>
    <property type="match status" value="1"/>
</dbReference>
<evidence type="ECO:0000256" key="5">
    <source>
        <dbReference type="ARBA" id="ARBA00022989"/>
    </source>
</evidence>
<evidence type="ECO:0000256" key="9">
    <source>
        <dbReference type="ARBA" id="ARBA00023180"/>
    </source>
</evidence>
<evidence type="ECO:0000256" key="6">
    <source>
        <dbReference type="ARBA" id="ARBA00023018"/>
    </source>
</evidence>
<dbReference type="PROSITE" id="PS00236">
    <property type="entry name" value="NEUROTR_ION_CHANNEL"/>
    <property type="match status" value="1"/>
</dbReference>
<evidence type="ECO:0000256" key="2">
    <source>
        <dbReference type="ARBA" id="ARBA00022448"/>
    </source>
</evidence>
<evidence type="ECO:0000256" key="7">
    <source>
        <dbReference type="ARBA" id="ARBA00023065"/>
    </source>
</evidence>